<dbReference type="GeneID" id="79707330"/>
<name>A0A679K631_9CAUD</name>
<evidence type="ECO:0000313" key="2">
    <source>
        <dbReference type="Proteomes" id="UP000464334"/>
    </source>
</evidence>
<dbReference type="KEGG" id="vg:79707330"/>
<organism evidence="1 2">
    <name type="scientific">Xanthomonas phage Suba</name>
    <dbReference type="NCBI Taxonomy" id="2674975"/>
    <lineage>
        <taxon>Viruses</taxon>
        <taxon>Duplodnaviria</taxon>
        <taxon>Heunggongvirae</taxon>
        <taxon>Uroviricota</taxon>
        <taxon>Caudoviricetes</taxon>
        <taxon>Stanbaylleyvirinae</taxon>
        <taxon>Subavirus</taxon>
        <taxon>Subavirus suba</taxon>
    </lineage>
</organism>
<protein>
    <submittedName>
        <fullName evidence="1">Uncharacterized protein</fullName>
    </submittedName>
</protein>
<reference evidence="1 2" key="1">
    <citation type="submission" date="2019-12" db="EMBL/GenBank/DDBJ databases">
        <authorList>
            <person name="Ansaldi M."/>
            <person name="Clavijo F."/>
        </authorList>
    </citation>
    <scope>NUCLEOTIDE SEQUENCE [LARGE SCALE GENOMIC DNA]</scope>
</reference>
<accession>A0A679K631</accession>
<evidence type="ECO:0000313" key="1">
    <source>
        <dbReference type="EMBL" id="CAA2409830.1"/>
    </source>
</evidence>
<sequence>MATYTIKTTTFNIRGEVMQIWVQDVSEDDSVKNASRRWTARAARYMDCGLIAFFKLEVVINVGKDNEARN</sequence>
<dbReference type="EMBL" id="LR743530">
    <property type="protein sequence ID" value="CAA2409830.1"/>
    <property type="molecule type" value="Genomic_DNA"/>
</dbReference>
<dbReference type="Proteomes" id="UP000464334">
    <property type="component" value="Chromosome"/>
</dbReference>
<dbReference type="RefSeq" id="YP_010742790.1">
    <property type="nucleotide sequence ID" value="NC_073092.1"/>
</dbReference>
<proteinExistence type="predicted"/>
<keyword evidence="2" id="KW-1185">Reference proteome</keyword>